<feature type="compositionally biased region" description="Polar residues" evidence="1">
    <location>
        <begin position="251"/>
        <end position="260"/>
    </location>
</feature>
<feature type="compositionally biased region" description="Low complexity" evidence="1">
    <location>
        <begin position="208"/>
        <end position="219"/>
    </location>
</feature>
<feature type="region of interest" description="Disordered" evidence="1">
    <location>
        <begin position="434"/>
        <end position="456"/>
    </location>
</feature>
<dbReference type="KEGG" id="lmat:92513161"/>
<feature type="region of interest" description="Disordered" evidence="1">
    <location>
        <begin position="339"/>
        <end position="418"/>
    </location>
</feature>
<dbReference type="GeneID" id="92513161"/>
<feature type="region of interest" description="Disordered" evidence="1">
    <location>
        <begin position="37"/>
        <end position="93"/>
    </location>
</feature>
<evidence type="ECO:0000313" key="3">
    <source>
        <dbReference type="Proteomes" id="UP000673552"/>
    </source>
</evidence>
<protein>
    <submittedName>
        <fullName evidence="2">Uncharacterized protein</fullName>
    </submittedName>
</protein>
<gene>
    <name evidence="2" type="ORF">LSCM1_03097</name>
</gene>
<organism evidence="2 3">
    <name type="scientific">Leishmania martiniquensis</name>
    <dbReference type="NCBI Taxonomy" id="1580590"/>
    <lineage>
        <taxon>Eukaryota</taxon>
        <taxon>Discoba</taxon>
        <taxon>Euglenozoa</taxon>
        <taxon>Kinetoplastea</taxon>
        <taxon>Metakinetoplastina</taxon>
        <taxon>Trypanosomatida</taxon>
        <taxon>Trypanosomatidae</taxon>
        <taxon>Leishmaniinae</taxon>
        <taxon>Leishmania</taxon>
    </lineage>
</organism>
<evidence type="ECO:0000313" key="2">
    <source>
        <dbReference type="EMBL" id="KAG5474317.1"/>
    </source>
</evidence>
<dbReference type="Proteomes" id="UP000673552">
    <property type="component" value="Chromosome 28"/>
</dbReference>
<keyword evidence="3" id="KW-1185">Reference proteome</keyword>
<feature type="compositionally biased region" description="Polar residues" evidence="1">
    <location>
        <begin position="382"/>
        <end position="396"/>
    </location>
</feature>
<comment type="caution">
    <text evidence="2">The sequence shown here is derived from an EMBL/GenBank/DDBJ whole genome shotgun (WGS) entry which is preliminary data.</text>
</comment>
<evidence type="ECO:0000256" key="1">
    <source>
        <dbReference type="SAM" id="MobiDB-lite"/>
    </source>
</evidence>
<feature type="region of interest" description="Disordered" evidence="1">
    <location>
        <begin position="208"/>
        <end position="264"/>
    </location>
</feature>
<dbReference type="RefSeq" id="XP_067177259.1">
    <property type="nucleotide sequence ID" value="XM_067320649.1"/>
</dbReference>
<reference evidence="2 3" key="1">
    <citation type="submission" date="2021-03" db="EMBL/GenBank/DDBJ databases">
        <title>Leishmania (Mundinia) martiniquensis Genome sequencing and assembly.</title>
        <authorList>
            <person name="Almutairi H."/>
            <person name="Gatherer D."/>
        </authorList>
    </citation>
    <scope>NUCLEOTIDE SEQUENCE [LARGE SCALE GENOMIC DNA]</scope>
    <source>
        <strain evidence="2">LSCM1</strain>
    </source>
</reference>
<proteinExistence type="predicted"/>
<feature type="compositionally biased region" description="Basic and acidic residues" evidence="1">
    <location>
        <begin position="75"/>
        <end position="90"/>
    </location>
</feature>
<sequence length="500" mass="55010">MRSSCVAGALRGAVVAHHSSSPTCAAARLYTSNFGKANADAEPTDAEQTSDNSDEQSRWPSSYALSQPPQRYRRRSSDPQTLRERADFRRDHKYAKHRPLPDVPWRELKTKTYLDDAERLYGRKETWHTVKDAALREKLVAILQDYLRDTLAAARLEARDARKYAFLCSTAAKHYRAHVSSGAFGLREGLQEWARGVVAGRAPFSSAAKLSTSSSTSSDAGDDDAGAEGTTQGTGDSLAPSHAASVDKHNGNSAALSPSQEDLKAAQFREERRLRGAEASLIHTVAMENLPDADLRHSPHSAFPFLRQRAVENKATLDPSLVDWTAKYFSEDDASTFAEPPRLRAGMVEDEEESAPDLEAARDSHQGGGASSSGACNAAKGRQSTGFAPLSPSTHRPVSIHARHRLQRPLRDHENRHRATFDAEGIYYKVRRQSEVEERAPKPQEVKASDLEAPGRRPDVVKVPWSVAAKAKAQSYSSDTLRAKERLIRLTRGEDPDTIP</sequence>
<feature type="compositionally biased region" description="Low complexity" evidence="1">
    <location>
        <begin position="227"/>
        <end position="236"/>
    </location>
</feature>
<name>A0A836GUS7_9TRYP</name>
<accession>A0A836GUS7</accession>
<dbReference type="EMBL" id="JAFEUZ010000028">
    <property type="protein sequence ID" value="KAG5474317.1"/>
    <property type="molecule type" value="Genomic_DNA"/>
</dbReference>
<dbReference type="OrthoDB" id="272782at2759"/>
<feature type="compositionally biased region" description="Basic and acidic residues" evidence="1">
    <location>
        <begin position="409"/>
        <end position="418"/>
    </location>
</feature>
<dbReference type="AlphaFoldDB" id="A0A836GUS7"/>